<protein>
    <submittedName>
        <fullName evidence="1">RteC protein</fullName>
    </submittedName>
</protein>
<reference evidence="1 2" key="1">
    <citation type="submission" date="2019-03" db="EMBL/GenBank/DDBJ databases">
        <title>Genomic Encyclopedia of Type Strains, Phase III (KMG-III): the genomes of soil and plant-associated and newly described type strains.</title>
        <authorList>
            <person name="Whitman W."/>
        </authorList>
    </citation>
    <scope>NUCLEOTIDE SEQUENCE [LARGE SCALE GENOMIC DNA]</scope>
    <source>
        <strain evidence="1 2">CGMCC 1.10957</strain>
    </source>
</reference>
<evidence type="ECO:0000313" key="1">
    <source>
        <dbReference type="EMBL" id="TDY11505.1"/>
    </source>
</evidence>
<dbReference type="EMBL" id="SOQZ01000004">
    <property type="protein sequence ID" value="TDY11505.1"/>
    <property type="molecule type" value="Genomic_DNA"/>
</dbReference>
<sequence length="284" mass="33353">MPTPKRVHTILSDLDSALDFLESENEDILYKAEEGIKISKRALQKIRDIALKNNFNSIDDEIKFFKEIKPQVFSKLIYYVKLFNIESKRPRSSNKSQAKYLNNHIDKLQIYFNDNLEFYHYYRRGATYLDAQYFVRGKADIRLHPETFHFFTDPQFSTSYDSTVATIIAYDMLIIHLKKETDKLINSNNMETSINPFQKQSKLFWTGNKTDLIELIYALHSSGVINSGTADIKEMAAVCEQIFNIDLGNYYHTFIEIRARKSNNTKFIDKLKESLIKRYEESDQ</sequence>
<organism evidence="1 2">
    <name type="scientific">Meridianimaribacter flavus</name>
    <dbReference type="NCBI Taxonomy" id="571115"/>
    <lineage>
        <taxon>Bacteria</taxon>
        <taxon>Pseudomonadati</taxon>
        <taxon>Bacteroidota</taxon>
        <taxon>Flavobacteriia</taxon>
        <taxon>Flavobacteriales</taxon>
        <taxon>Flavobacteriaceae</taxon>
        <taxon>Meridianimaribacter</taxon>
    </lineage>
</organism>
<comment type="caution">
    <text evidence="1">The sequence shown here is derived from an EMBL/GenBank/DDBJ whole genome shotgun (WGS) entry which is preliminary data.</text>
</comment>
<dbReference type="InterPro" id="IPR018534">
    <property type="entry name" value="Tet_reg_excision_RteC"/>
</dbReference>
<dbReference type="Pfam" id="PF09357">
    <property type="entry name" value="RteC"/>
    <property type="match status" value="1"/>
</dbReference>
<dbReference type="Proteomes" id="UP000294930">
    <property type="component" value="Unassembled WGS sequence"/>
</dbReference>
<proteinExistence type="predicted"/>
<accession>A0ABY2G4V5</accession>
<keyword evidence="2" id="KW-1185">Reference proteome</keyword>
<gene>
    <name evidence="1" type="ORF">A8975_2143</name>
</gene>
<dbReference type="RefSeq" id="WP_134200374.1">
    <property type="nucleotide sequence ID" value="NZ_SOQZ01000004.1"/>
</dbReference>
<name>A0ABY2G4V5_9FLAO</name>
<evidence type="ECO:0000313" key="2">
    <source>
        <dbReference type="Proteomes" id="UP000294930"/>
    </source>
</evidence>